<proteinExistence type="predicted"/>
<evidence type="ECO:0000313" key="1">
    <source>
        <dbReference type="EMBL" id="KYG64663.1"/>
    </source>
</evidence>
<organism evidence="1 2">
    <name type="scientific">Bdellovibrio bacteriovorus</name>
    <dbReference type="NCBI Taxonomy" id="959"/>
    <lineage>
        <taxon>Bacteria</taxon>
        <taxon>Pseudomonadati</taxon>
        <taxon>Bdellovibrionota</taxon>
        <taxon>Bdellovibrionia</taxon>
        <taxon>Bdellovibrionales</taxon>
        <taxon>Pseudobdellovibrionaceae</taxon>
        <taxon>Bdellovibrio</taxon>
    </lineage>
</organism>
<dbReference type="EMBL" id="LUKE01000002">
    <property type="protein sequence ID" value="KYG64663.1"/>
    <property type="molecule type" value="Genomic_DNA"/>
</dbReference>
<dbReference type="AlphaFoldDB" id="A0A150WLT6"/>
<accession>A0A150WLT6</accession>
<keyword evidence="2" id="KW-1185">Reference proteome</keyword>
<comment type="caution">
    <text evidence="1">The sequence shown here is derived from an EMBL/GenBank/DDBJ whole genome shotgun (WGS) entry which is preliminary data.</text>
</comment>
<name>A0A150WLT6_BDEBC</name>
<evidence type="ECO:0000313" key="2">
    <source>
        <dbReference type="Proteomes" id="UP000075320"/>
    </source>
</evidence>
<gene>
    <name evidence="1" type="ORF">AZI86_10640</name>
</gene>
<protein>
    <submittedName>
        <fullName evidence="1">Uncharacterized protein</fullName>
    </submittedName>
</protein>
<sequence>MILKAANFPNKPLMFLARLYVKPFLGRQEDLDNILKTWYQTHAENTGLVLSSQNHEIVDVYLKNSGEQTKVIIHTTPAFAAGINDANAIPMVATSLRGLIQRGLVRYHGLLNPRFTPLAGTPAPNSNLVTLTALLEIFTNFLELSSDLPNFRERIFSRHDLRNIYGLHIDPTPPTATISYYIPSVKITADLLIKAYLMNSMNFVRWLSVKRFKKDKVTYEHHALEIAGGFFIQNTIDSDIITTTGREFIWTSTEKDVTLIPANLNLQNFYERIETVLANPKLYSPSAFNCESFCHQVMKGECRSLQVEQAVKRLNPVNIIRRLRIIKKFQKFIEQNRMKP</sequence>
<reference evidence="1 2" key="1">
    <citation type="submission" date="2016-03" db="EMBL/GenBank/DDBJ databases">
        <authorList>
            <person name="Ploux O."/>
        </authorList>
    </citation>
    <scope>NUCLEOTIDE SEQUENCE [LARGE SCALE GENOMIC DNA]</scope>
    <source>
        <strain evidence="1 2">R0</strain>
    </source>
</reference>
<dbReference type="Proteomes" id="UP000075320">
    <property type="component" value="Unassembled WGS sequence"/>
</dbReference>